<dbReference type="Gene3D" id="2.60.120.260">
    <property type="entry name" value="Galactose-binding domain-like"/>
    <property type="match status" value="3"/>
</dbReference>
<dbReference type="InterPro" id="IPR013737">
    <property type="entry name" value="Bac_rhamnosid_N"/>
</dbReference>
<evidence type="ECO:0000313" key="8">
    <source>
        <dbReference type="EMBL" id="AXC10873.1"/>
    </source>
</evidence>
<dbReference type="GO" id="GO:0030596">
    <property type="term" value="F:alpha-L-rhamnosidase activity"/>
    <property type="evidence" value="ECO:0007669"/>
    <property type="project" value="UniProtKB-EC"/>
</dbReference>
<name>A0A2Z5FVF8_9BACT</name>
<dbReference type="EMBL" id="CP030840">
    <property type="protein sequence ID" value="AXC10873.1"/>
    <property type="molecule type" value="Genomic_DNA"/>
</dbReference>
<reference evidence="8 9" key="1">
    <citation type="journal article" date="2018" name="Front. Microbiol.">
        <title>Hydrolytic Capabilities as a Key to Environmental Success: Chitinolytic and Cellulolytic Acidobacteria From Acidic Sub-arctic Soils and Boreal Peatlands.</title>
        <authorList>
            <person name="Belova S.E."/>
            <person name="Ravin N.V."/>
            <person name="Pankratov T.A."/>
            <person name="Rakitin A.L."/>
            <person name="Ivanova A.A."/>
            <person name="Beletsky A.V."/>
            <person name="Mardanov A.V."/>
            <person name="Sinninghe Damste J.S."/>
            <person name="Dedysh S.N."/>
        </authorList>
    </citation>
    <scope>NUCLEOTIDE SEQUENCE [LARGE SCALE GENOMIC DNA]</scope>
    <source>
        <strain evidence="8 9">SBC82</strain>
    </source>
</reference>
<dbReference type="Pfam" id="PF08531">
    <property type="entry name" value="Bac_rhamnosid_N"/>
    <property type="match status" value="2"/>
</dbReference>
<feature type="domain" description="Bacterial alpha-L-rhamnosidase N-terminal" evidence="5">
    <location>
        <begin position="156"/>
        <end position="280"/>
    </location>
</feature>
<evidence type="ECO:0000259" key="4">
    <source>
        <dbReference type="Pfam" id="PF05592"/>
    </source>
</evidence>
<evidence type="ECO:0000256" key="1">
    <source>
        <dbReference type="ARBA" id="ARBA00001445"/>
    </source>
</evidence>
<feature type="domain" description="Alpha-L-rhamnosidase concanavalin-like" evidence="4">
    <location>
        <begin position="499"/>
        <end position="597"/>
    </location>
</feature>
<organism evidence="8 9">
    <name type="scientific">Acidisarcina polymorpha</name>
    <dbReference type="NCBI Taxonomy" id="2211140"/>
    <lineage>
        <taxon>Bacteria</taxon>
        <taxon>Pseudomonadati</taxon>
        <taxon>Acidobacteriota</taxon>
        <taxon>Terriglobia</taxon>
        <taxon>Terriglobales</taxon>
        <taxon>Acidobacteriaceae</taxon>
        <taxon>Acidisarcina</taxon>
    </lineage>
</organism>
<dbReference type="SUPFAM" id="SSF48208">
    <property type="entry name" value="Six-hairpin glycosidases"/>
    <property type="match status" value="1"/>
</dbReference>
<evidence type="ECO:0000256" key="2">
    <source>
        <dbReference type="ARBA" id="ARBA00012652"/>
    </source>
</evidence>
<dbReference type="Pfam" id="PF17390">
    <property type="entry name" value="Bac_rhamnosid_C"/>
    <property type="match status" value="1"/>
</dbReference>
<dbReference type="InterPro" id="IPR016007">
    <property type="entry name" value="Alpha_rhamnosid"/>
</dbReference>
<accession>A0A2Z5FVF8</accession>
<dbReference type="InterPro" id="IPR035396">
    <property type="entry name" value="Bac_rhamnosid6H"/>
</dbReference>
<dbReference type="PANTHER" id="PTHR33307:SF6">
    <property type="entry name" value="ALPHA-RHAMNOSIDASE (EUROFUNG)-RELATED"/>
    <property type="match status" value="1"/>
</dbReference>
<dbReference type="Proteomes" id="UP000253606">
    <property type="component" value="Chromosome"/>
</dbReference>
<dbReference type="Gene3D" id="2.60.420.10">
    <property type="entry name" value="Maltose phosphorylase, domain 3"/>
    <property type="match status" value="1"/>
</dbReference>
<dbReference type="InterPro" id="IPR013783">
    <property type="entry name" value="Ig-like_fold"/>
</dbReference>
<dbReference type="InterPro" id="IPR012341">
    <property type="entry name" value="6hp_glycosidase-like_sf"/>
</dbReference>
<gene>
    <name evidence="8" type="ORF">ACPOL_1527</name>
</gene>
<dbReference type="InterPro" id="IPR035398">
    <property type="entry name" value="Bac_rhamnosid_C"/>
</dbReference>
<dbReference type="KEGG" id="abas:ACPOL_1527"/>
<evidence type="ECO:0000256" key="3">
    <source>
        <dbReference type="ARBA" id="ARBA00022801"/>
    </source>
</evidence>
<evidence type="ECO:0000313" key="9">
    <source>
        <dbReference type="Proteomes" id="UP000253606"/>
    </source>
</evidence>
<dbReference type="EC" id="3.2.1.40" evidence="2"/>
<dbReference type="Pfam" id="PF17389">
    <property type="entry name" value="Bac_rhamnosid6H"/>
    <property type="match status" value="1"/>
</dbReference>
<dbReference type="GO" id="GO:0005975">
    <property type="term" value="P:carbohydrate metabolic process"/>
    <property type="evidence" value="ECO:0007669"/>
    <property type="project" value="InterPro"/>
</dbReference>
<keyword evidence="9" id="KW-1185">Reference proteome</keyword>
<dbReference type="Gene3D" id="1.50.10.10">
    <property type="match status" value="1"/>
</dbReference>
<feature type="domain" description="Bacterial alpha-L-rhamnosidase N-terminal" evidence="5">
    <location>
        <begin position="319"/>
        <end position="487"/>
    </location>
</feature>
<proteinExistence type="predicted"/>
<dbReference type="Gene3D" id="2.60.40.10">
    <property type="entry name" value="Immunoglobulins"/>
    <property type="match status" value="1"/>
</dbReference>
<dbReference type="InterPro" id="IPR008902">
    <property type="entry name" value="Rhamnosid_concanavalin"/>
</dbReference>
<dbReference type="Pfam" id="PF25788">
    <property type="entry name" value="Ig_Rha78A_N"/>
    <property type="match status" value="1"/>
</dbReference>
<protein>
    <recommendedName>
        <fullName evidence="2">alpha-L-rhamnosidase</fullName>
        <ecNumber evidence="2">3.2.1.40</ecNumber>
    </recommendedName>
</protein>
<dbReference type="Pfam" id="PF05592">
    <property type="entry name" value="Bac_rhamnosid"/>
    <property type="match status" value="1"/>
</dbReference>
<evidence type="ECO:0000259" key="5">
    <source>
        <dbReference type="Pfam" id="PF08531"/>
    </source>
</evidence>
<dbReference type="AlphaFoldDB" id="A0A2Z5FVF8"/>
<feature type="domain" description="Alpha-L-rhamnosidase C-terminal" evidence="7">
    <location>
        <begin position="960"/>
        <end position="1029"/>
    </location>
</feature>
<evidence type="ECO:0000259" key="6">
    <source>
        <dbReference type="Pfam" id="PF17389"/>
    </source>
</evidence>
<dbReference type="PIRSF" id="PIRSF010631">
    <property type="entry name" value="A-rhamnsds"/>
    <property type="match status" value="1"/>
</dbReference>
<dbReference type="PANTHER" id="PTHR33307">
    <property type="entry name" value="ALPHA-RHAMNOSIDASE (EUROFUNG)"/>
    <property type="match status" value="1"/>
</dbReference>
<comment type="catalytic activity">
    <reaction evidence="1">
        <text>Hydrolysis of terminal non-reducing alpha-L-rhamnose residues in alpha-L-rhamnosides.</text>
        <dbReference type="EC" id="3.2.1.40"/>
    </reaction>
</comment>
<sequence>MEQPLGIDTQRPLLSWQLQDAAFGAKQTAYRIQVATAPPLLTQGKANVWDSGRVVSDRSVNVAYTGPALVAAKRYYWRVQVWDKDGRPYPESAVSWWETGLMDAQNWRAKWVGFEQEEERRIRESGAAWITNSGAENYHGNGITKHDFRYGFNLSKPVKRAVLYVTGRDTAAAWVNGKQVVQPMAMPAWKQFPWQTYTTQDVTSSLHAGRNLLAVEVTLYAANPDGMAAPTDSRTPMSACLYIEMEDGSVDLFKSGEGWKGGLNVEGSWQSADYDDTKWQAAVAYVPPASANGNAAPGPPWPTESVKLLRKTFDVSSPITSARLYVTALGAYQMHINGRRVGDQVLAPGWMDFREHVPYQAYDVTALLKTGANVLGAYLAPGWYTTPLMWFRQGYNYGSTPPALKAQMRLEHADGSVQWVATDESWKADSSPVLKAEIYDGETYDARRTQPGWDTASFPGDSWKPVALIEPVEPAIVAQYFPPVRVEKILKAKAVTSPSPSVYIYDFAQNLAGVASLRAQGPAGTDVRLRFAEVLNPDGTIYTENLRTAKATDHFILSGKGVESYQPTFTFHGFRYVEVSGLPAKPAADAVEAVVFHSDAPFTAQLHTGSAMINQLWENILWGQRSNFISVPTDCPQRDERLGWTADAQVFWRTASYNMDLTQFSKKFAADVRGTQVGTTKYGIFAPGTITPNPGYAAGWSDAGVIIPWTAWLQSGDTRVIEENWEAMEKYLDAIQADNPDFLWSKNYGTPYGDWLSPEGPTRETLVATAYWAYDVTLMRQMAHALGKADAEAKYGDLFHNIQAAFVKEFVSQDGFVKSADKGPSPFGQINNPNAKAKGDDTQAGYVLALQMNLLPDSLRGPAADKLVGKIAANGWKLGTGFLGTPYLLAVLVDTGHADVAYRLLLNTEYPSWGYLVGHGATTMWERWNGDQMRNDPSMNSYNHYAYGAVADWIYRYAAGIDALPIDSGFHTVFLHPNFDARLGSLDFSYQSLYGEIKSSWSIQGKHVQWKVTIPPNTTAQLPLSADQASSFTLDGIGLDRSKKVKLLKTEGNTQTYEFAAGSYSLEVVRP</sequence>
<keyword evidence="3" id="KW-0378">Hydrolase</keyword>
<evidence type="ECO:0000259" key="7">
    <source>
        <dbReference type="Pfam" id="PF17390"/>
    </source>
</evidence>
<dbReference type="InterPro" id="IPR008928">
    <property type="entry name" value="6-hairpin_glycosidase_sf"/>
</dbReference>
<feature type="domain" description="Alpha-L-rhamnosidase six-hairpin glycosidase" evidence="6">
    <location>
        <begin position="603"/>
        <end position="957"/>
    </location>
</feature>